<dbReference type="Pfam" id="PF00005">
    <property type="entry name" value="ABC_tran"/>
    <property type="match status" value="2"/>
</dbReference>
<feature type="transmembrane region" description="Helical" evidence="8">
    <location>
        <begin position="847"/>
        <end position="867"/>
    </location>
</feature>
<dbReference type="GO" id="GO:0005524">
    <property type="term" value="F:ATP binding"/>
    <property type="evidence" value="ECO:0007669"/>
    <property type="project" value="UniProtKB-KW"/>
</dbReference>
<dbReference type="InterPro" id="IPR017871">
    <property type="entry name" value="ABC_transporter-like_CS"/>
</dbReference>
<evidence type="ECO:0000313" key="12">
    <source>
        <dbReference type="Proteomes" id="UP000317484"/>
    </source>
</evidence>
<evidence type="ECO:0000313" key="11">
    <source>
        <dbReference type="EMBL" id="SMO87564.1"/>
    </source>
</evidence>
<dbReference type="EMBL" id="FXTJ01000006">
    <property type="protein sequence ID" value="SMO87564.1"/>
    <property type="molecule type" value="Genomic_DNA"/>
</dbReference>
<evidence type="ECO:0000256" key="2">
    <source>
        <dbReference type="ARBA" id="ARBA00022448"/>
    </source>
</evidence>
<dbReference type="InterPro" id="IPR014223">
    <property type="entry name" value="ABC_CydC/D"/>
</dbReference>
<dbReference type="SUPFAM" id="SSF52540">
    <property type="entry name" value="P-loop containing nucleoside triphosphate hydrolases"/>
    <property type="match status" value="2"/>
</dbReference>
<dbReference type="Pfam" id="PF00664">
    <property type="entry name" value="ABC_membrane"/>
    <property type="match status" value="1"/>
</dbReference>
<accession>A0A521EUJ4</accession>
<feature type="domain" description="ABC transporter" evidence="9">
    <location>
        <begin position="346"/>
        <end position="570"/>
    </location>
</feature>
<evidence type="ECO:0000256" key="4">
    <source>
        <dbReference type="ARBA" id="ARBA00022741"/>
    </source>
</evidence>
<feature type="transmembrane region" description="Helical" evidence="8">
    <location>
        <begin position="28"/>
        <end position="53"/>
    </location>
</feature>
<dbReference type="NCBIfam" id="TIGR02868">
    <property type="entry name" value="CydC"/>
    <property type="match status" value="1"/>
</dbReference>
<feature type="transmembrane region" description="Helical" evidence="8">
    <location>
        <begin position="731"/>
        <end position="750"/>
    </location>
</feature>
<evidence type="ECO:0000256" key="1">
    <source>
        <dbReference type="ARBA" id="ARBA00004651"/>
    </source>
</evidence>
<feature type="domain" description="ABC transporter" evidence="9">
    <location>
        <begin position="905"/>
        <end position="1128"/>
    </location>
</feature>
<keyword evidence="2" id="KW-0813">Transport</keyword>
<dbReference type="GO" id="GO:0140359">
    <property type="term" value="F:ABC-type transporter activity"/>
    <property type="evidence" value="ECO:0007669"/>
    <property type="project" value="InterPro"/>
</dbReference>
<dbReference type="GO" id="GO:0005886">
    <property type="term" value="C:plasma membrane"/>
    <property type="evidence" value="ECO:0007669"/>
    <property type="project" value="UniProtKB-SubCell"/>
</dbReference>
<dbReference type="PANTHER" id="PTHR24221">
    <property type="entry name" value="ATP-BINDING CASSETTE SUB-FAMILY B"/>
    <property type="match status" value="1"/>
</dbReference>
<dbReference type="InterPro" id="IPR003593">
    <property type="entry name" value="AAA+_ATPase"/>
</dbReference>
<keyword evidence="3 8" id="KW-0812">Transmembrane</keyword>
<sequence length="1129" mass="111372">MTTDMAISAAPGRGPLAPLAGVPGVPGALARAAAAALGSTAGLVLLAAGLAHAVARAAGTADGEVLAPLALAAAGAGLRALAGTLGERAAARDARRAEDGLRRALLGRLAASPAAVAAAGGPAPAAVLATTRLADLAPALATYLPALAQTLVVPPVLLVVLAATDLLSTGLVAVTLPLVPLFLALVGLATRDGTTGAARALDRLAAHVAELVRGLPVLVGLGRAADQVAALAELGEATRRRTLATLRLAFLSALVLELIATLSVALVAVTVGLRLVHGELDLAVGLTALLLAPEAFAPLRALGTAHHAGEAATLAAAEARAVLAAPVPVPAPAGDDDDPRGADVAVRGLTVRHPGRTLPALPPTDLALRPGEFVALRGASGSGKSTLLAALTGALGPAAEVDGTVTGVPAGAVALVPQHPRTTAPTVADELRRHAAASRGVDAVVAEAFVVEALQRVGAEELAGRDCTTLSPGELQRVAVARALVRVRRGARLLLLDEPTAHLDGVSAARVAAVLASLRGTVTVLLVTHDPALAALADRTVDLTAPALPAPTPAISWPSAADRPEIAGLDVPAAPPATTPTATAVGLGWPRRALVRPVAAGTASAGAGVALTAVSGWLIVRAAEMPPILTLMVAIVGVRAFGLGRAALRWVERLAAHDAALRTAADLRVRVWRALAAQGVAADRTPGGALARVVGDVGLVQDLSVRVVPPAAVAATVPALTLAALALLSPAAAGAAAAVLAVTVALVLLAHRRVDAGAARAEGSLRVSALRDVTTALDGAADLRAHGLAAATATDLADVADRRSAVATTGARAGALGTGLVVLGTGLAAVAATAVGAATGLGGPEVAVLGLAPLALAEPLGGLVSALQRRGALADARARLGAVLTAPVPADPADPLPAPAAVRDLAVTDVTAGWPGGPDVLRGLDAQAGADGGWLVVRGPSGAGKSTFLALLLAALRPRAGRYLLGGTDTARTTGEAVRSRTAWLPQDAHVFASTIRANLALAAPRGELAGPDGEARMTSALTAAGLGPLLAGLPEGLDTPVGAGGTALSGGERRRLAAARALLADRDVVLLDEPTAHLDPPTAAALVRDLRAALAGRVVVCVTHDDALEQPGDTVVRLGTRAGALSTT</sequence>
<protein>
    <submittedName>
        <fullName evidence="11">ATP-binding cassette, subfamily C, CydCD</fullName>
    </submittedName>
</protein>
<proteinExistence type="predicted"/>
<feature type="transmembrane region" description="Helical" evidence="8">
    <location>
        <begin position="65"/>
        <end position="85"/>
    </location>
</feature>
<keyword evidence="4" id="KW-0547">Nucleotide-binding</keyword>
<dbReference type="Proteomes" id="UP000317484">
    <property type="component" value="Unassembled WGS sequence"/>
</dbReference>
<dbReference type="PROSITE" id="PS50929">
    <property type="entry name" value="ABC_TM1F"/>
    <property type="match status" value="2"/>
</dbReference>
<dbReference type="InterPro" id="IPR036640">
    <property type="entry name" value="ABC1_TM_sf"/>
</dbReference>
<keyword evidence="7 8" id="KW-0472">Membrane</keyword>
<keyword evidence="12" id="KW-1185">Reference proteome</keyword>
<dbReference type="Gene3D" id="1.20.1560.10">
    <property type="entry name" value="ABC transporter type 1, transmembrane domain"/>
    <property type="match status" value="2"/>
</dbReference>
<dbReference type="InterPro" id="IPR039421">
    <property type="entry name" value="Type_1_exporter"/>
</dbReference>
<comment type="subcellular location">
    <subcellularLocation>
        <location evidence="1">Cell membrane</location>
        <topology evidence="1">Multi-pass membrane protein</topology>
    </subcellularLocation>
</comment>
<gene>
    <name evidence="11" type="ORF">SAMN06273567_10637</name>
</gene>
<feature type="transmembrane region" description="Helical" evidence="8">
    <location>
        <begin position="625"/>
        <end position="644"/>
    </location>
</feature>
<dbReference type="PROSITE" id="PS00211">
    <property type="entry name" value="ABC_TRANSPORTER_1"/>
    <property type="match status" value="1"/>
</dbReference>
<dbReference type="GO" id="GO:0034775">
    <property type="term" value="P:glutathione transmembrane transport"/>
    <property type="evidence" value="ECO:0007669"/>
    <property type="project" value="InterPro"/>
</dbReference>
<evidence type="ECO:0000256" key="7">
    <source>
        <dbReference type="ARBA" id="ARBA00023136"/>
    </source>
</evidence>
<dbReference type="GO" id="GO:0016887">
    <property type="term" value="F:ATP hydrolysis activity"/>
    <property type="evidence" value="ECO:0007669"/>
    <property type="project" value="InterPro"/>
</dbReference>
<feature type="transmembrane region" description="Helical" evidence="8">
    <location>
        <begin position="598"/>
        <end position="619"/>
    </location>
</feature>
<evidence type="ECO:0000256" key="8">
    <source>
        <dbReference type="SAM" id="Phobius"/>
    </source>
</evidence>
<evidence type="ECO:0000256" key="3">
    <source>
        <dbReference type="ARBA" id="ARBA00022692"/>
    </source>
</evidence>
<keyword evidence="5 11" id="KW-0067">ATP-binding</keyword>
<feature type="transmembrane region" description="Helical" evidence="8">
    <location>
        <begin position="820"/>
        <end position="841"/>
    </location>
</feature>
<dbReference type="SMART" id="SM00382">
    <property type="entry name" value="AAA"/>
    <property type="match status" value="2"/>
</dbReference>
<feature type="transmembrane region" description="Helical" evidence="8">
    <location>
        <begin position="140"/>
        <end position="163"/>
    </location>
</feature>
<dbReference type="GO" id="GO:0034040">
    <property type="term" value="F:ATPase-coupled lipid transmembrane transporter activity"/>
    <property type="evidence" value="ECO:0007669"/>
    <property type="project" value="TreeGrafter"/>
</dbReference>
<feature type="transmembrane region" description="Helical" evidence="8">
    <location>
        <begin position="169"/>
        <end position="189"/>
    </location>
</feature>
<feature type="transmembrane region" description="Helical" evidence="8">
    <location>
        <begin position="248"/>
        <end position="276"/>
    </location>
</feature>
<organism evidence="11 12">
    <name type="scientific">Geodermatophilus aquaeductus</name>
    <dbReference type="NCBI Taxonomy" id="1564161"/>
    <lineage>
        <taxon>Bacteria</taxon>
        <taxon>Bacillati</taxon>
        <taxon>Actinomycetota</taxon>
        <taxon>Actinomycetes</taxon>
        <taxon>Geodermatophilales</taxon>
        <taxon>Geodermatophilaceae</taxon>
        <taxon>Geodermatophilus</taxon>
    </lineage>
</organism>
<feature type="domain" description="ABC transmembrane type-1" evidence="10">
    <location>
        <begin position="32"/>
        <end position="305"/>
    </location>
</feature>
<dbReference type="PANTHER" id="PTHR24221:SF654">
    <property type="entry name" value="ATP-BINDING CASSETTE SUB-FAMILY B MEMBER 6"/>
    <property type="match status" value="1"/>
</dbReference>
<evidence type="ECO:0000259" key="9">
    <source>
        <dbReference type="PROSITE" id="PS50893"/>
    </source>
</evidence>
<dbReference type="GO" id="GO:0045454">
    <property type="term" value="P:cell redox homeostasis"/>
    <property type="evidence" value="ECO:0007669"/>
    <property type="project" value="InterPro"/>
</dbReference>
<dbReference type="CDD" id="cd03225">
    <property type="entry name" value="ABC_cobalt_CbiO_domain1"/>
    <property type="match status" value="1"/>
</dbReference>
<name>A0A521EUJ4_9ACTN</name>
<dbReference type="InterPro" id="IPR011527">
    <property type="entry name" value="ABC1_TM_dom"/>
</dbReference>
<dbReference type="PROSITE" id="PS50893">
    <property type="entry name" value="ABC_TRANSPORTER_2"/>
    <property type="match status" value="2"/>
</dbReference>
<keyword evidence="6 8" id="KW-1133">Transmembrane helix</keyword>
<dbReference type="InterPro" id="IPR027417">
    <property type="entry name" value="P-loop_NTPase"/>
</dbReference>
<dbReference type="AlphaFoldDB" id="A0A521EUJ4"/>
<dbReference type="SUPFAM" id="SSF90123">
    <property type="entry name" value="ABC transporter transmembrane region"/>
    <property type="match status" value="2"/>
</dbReference>
<reference evidence="11 12" key="1">
    <citation type="submission" date="2017-05" db="EMBL/GenBank/DDBJ databases">
        <authorList>
            <person name="Varghese N."/>
            <person name="Submissions S."/>
        </authorList>
    </citation>
    <scope>NUCLEOTIDE SEQUENCE [LARGE SCALE GENOMIC DNA]</scope>
    <source>
        <strain evidence="11 12">DSM 46834</strain>
    </source>
</reference>
<dbReference type="InterPro" id="IPR003439">
    <property type="entry name" value="ABC_transporter-like_ATP-bd"/>
</dbReference>
<evidence type="ECO:0000259" key="10">
    <source>
        <dbReference type="PROSITE" id="PS50929"/>
    </source>
</evidence>
<dbReference type="InterPro" id="IPR015856">
    <property type="entry name" value="ABC_transpr_CbiO/EcfA_su"/>
</dbReference>
<evidence type="ECO:0000256" key="6">
    <source>
        <dbReference type="ARBA" id="ARBA00022989"/>
    </source>
</evidence>
<dbReference type="Gene3D" id="3.40.50.300">
    <property type="entry name" value="P-loop containing nucleotide triphosphate hydrolases"/>
    <property type="match status" value="2"/>
</dbReference>
<evidence type="ECO:0000256" key="5">
    <source>
        <dbReference type="ARBA" id="ARBA00022840"/>
    </source>
</evidence>
<feature type="domain" description="ABC transmembrane type-1" evidence="10">
    <location>
        <begin position="598"/>
        <end position="837"/>
    </location>
</feature>